<feature type="region of interest" description="Disordered" evidence="1">
    <location>
        <begin position="1"/>
        <end position="34"/>
    </location>
</feature>
<dbReference type="PANTHER" id="PTHR42059:SF1">
    <property type="entry name" value="TNT DOMAIN-CONTAINING PROTEIN"/>
    <property type="match status" value="1"/>
</dbReference>
<dbReference type="STRING" id="994479.GCA_000194155_07725"/>
<feature type="domain" description="Outer membrane channel protein CpnT-like N-terminal" evidence="3">
    <location>
        <begin position="13"/>
        <end position="135"/>
    </location>
</feature>
<dbReference type="RefSeq" id="WP_101376262.1">
    <property type="nucleotide sequence ID" value="NZ_CP061007.1"/>
</dbReference>
<gene>
    <name evidence="4" type="ORF">A8926_0062</name>
</gene>
<feature type="region of interest" description="Disordered" evidence="1">
    <location>
        <begin position="294"/>
        <end position="492"/>
    </location>
</feature>
<evidence type="ECO:0000313" key="5">
    <source>
        <dbReference type="Proteomes" id="UP000233786"/>
    </source>
</evidence>
<dbReference type="GO" id="GO:0050135">
    <property type="term" value="F:NADP+ nucleosidase activity"/>
    <property type="evidence" value="ECO:0007669"/>
    <property type="project" value="InterPro"/>
</dbReference>
<dbReference type="Pfam" id="PF25547">
    <property type="entry name" value="WXG100_2"/>
    <property type="match status" value="1"/>
</dbReference>
<evidence type="ECO:0000259" key="3">
    <source>
        <dbReference type="Pfam" id="PF25547"/>
    </source>
</evidence>
<evidence type="ECO:0000313" key="4">
    <source>
        <dbReference type="EMBL" id="PKW12599.1"/>
    </source>
</evidence>
<dbReference type="InterPro" id="IPR057746">
    <property type="entry name" value="CpnT-like_N"/>
</dbReference>
<comment type="caution">
    <text evidence="4">The sequence shown here is derived from an EMBL/GenBank/DDBJ whole genome shotgun (WGS) entry which is preliminary data.</text>
</comment>
<feature type="compositionally biased region" description="Pro residues" evidence="1">
    <location>
        <begin position="398"/>
        <end position="411"/>
    </location>
</feature>
<feature type="region of interest" description="Disordered" evidence="1">
    <location>
        <begin position="524"/>
        <end position="586"/>
    </location>
</feature>
<feature type="domain" description="TNT" evidence="2">
    <location>
        <begin position="635"/>
        <end position="719"/>
    </location>
</feature>
<proteinExistence type="predicted"/>
<keyword evidence="5" id="KW-1185">Reference proteome</keyword>
<evidence type="ECO:0000256" key="1">
    <source>
        <dbReference type="SAM" id="MobiDB-lite"/>
    </source>
</evidence>
<feature type="compositionally biased region" description="Low complexity" evidence="1">
    <location>
        <begin position="804"/>
        <end position="819"/>
    </location>
</feature>
<feature type="compositionally biased region" description="Basic and acidic residues" evidence="1">
    <location>
        <begin position="545"/>
        <end position="561"/>
    </location>
</feature>
<feature type="compositionally biased region" description="Basic and acidic residues" evidence="1">
    <location>
        <begin position="569"/>
        <end position="578"/>
    </location>
</feature>
<organism evidence="4 5">
    <name type="scientific">Saccharopolyspora spinosa</name>
    <dbReference type="NCBI Taxonomy" id="60894"/>
    <lineage>
        <taxon>Bacteria</taxon>
        <taxon>Bacillati</taxon>
        <taxon>Actinomycetota</taxon>
        <taxon>Actinomycetes</taxon>
        <taxon>Pseudonocardiales</taxon>
        <taxon>Pseudonocardiaceae</taxon>
        <taxon>Saccharopolyspora</taxon>
    </lineage>
</organism>
<name>A0A2N3XPK9_SACSN</name>
<evidence type="ECO:0000259" key="2">
    <source>
        <dbReference type="Pfam" id="PF14021"/>
    </source>
</evidence>
<feature type="compositionally biased region" description="Basic and acidic residues" evidence="1">
    <location>
        <begin position="758"/>
        <end position="769"/>
    </location>
</feature>
<feature type="compositionally biased region" description="Low complexity" evidence="1">
    <location>
        <begin position="366"/>
        <end position="397"/>
    </location>
</feature>
<dbReference type="Proteomes" id="UP000233786">
    <property type="component" value="Unassembled WGS sequence"/>
</dbReference>
<dbReference type="InterPro" id="IPR025331">
    <property type="entry name" value="TNT"/>
</dbReference>
<protein>
    <submittedName>
        <fullName evidence="4">Uncharacterized protein DUF4237</fullName>
    </submittedName>
</protein>
<dbReference type="Pfam" id="PF14021">
    <property type="entry name" value="TNT"/>
    <property type="match status" value="1"/>
</dbReference>
<dbReference type="EMBL" id="PJNB01000001">
    <property type="protein sequence ID" value="PKW12599.1"/>
    <property type="molecule type" value="Genomic_DNA"/>
</dbReference>
<dbReference type="AlphaFoldDB" id="A0A2N3XPK9"/>
<accession>A0A2N3XPK9</accession>
<sequence length="819" mass="83782">MGIELPAELQDVAARTGAKWPEADEDKMRESASAWRDAAKSIEALTSAADGTAQGALGAFDGEAAQAARRDWDKLAADDGVLPSSAKQCRAAADRLDHAAEQVGAAKVQLVRELVTLAKQTDAAEQAAAAGHPQALAALDSALNGAAANVAQVHNTLTSAVDRDSGVLVEPHGSQGPLSAAGGALSAASSTVDAAVTHGAGAVSGAAGAVDETAHGAADGVGRVANETADGFGRVADETVGGVAEGVGRAAHDTVGDVGGAVEGVGRSAHETVGGVAAGAHGAAEEVARTAQPWQGDAEHTGPVKVDPGGWAPGLADASTGPIPMIGDSARSGWTPEGGDPASSTAPHAVHSAWASPQAPQPPLPGAAAPPQGFAPAAPGGHFVAQPGVPGAPSVSAAPPPAAAARPPMPSVAPRGPIAFGSPGPQGPQAPQPQAPQPQAPQPQAHKPQAHKLQAPQPQAHQRMQRAPLRPLPAPSQPLAPVVPDAPQRPLRQGSRNADVVAFVLHQFPIGYMPVAASKASRQLPVPEAVEEDRSGLSFPPQDHPQSHLVDDSDALERTRSAEVYAAAQRDRAERSEPEQLPAELTEGHEPLGELSEPEWERRFLARAGERSEYAWPPAAEFPEGGVEPAEPVVLAPDVVLDCLGSGDGRILFAAATPFAQRSLPAAYDERDYRRYRVMRPLPVWQAVAAPWFAQPGGGMRYRATYSLIDLVGLGYLVELTKAREVAEAATLRIAREDVSDGIAGSVASAVRLTRDEAEAATSDEDRKTAVASTERLTREDVEVKAAEAGVASALRIARDEADGGPATTDGGTAQEAAK</sequence>
<dbReference type="InterPro" id="IPR053024">
    <property type="entry name" value="Fungal_surface_NADase"/>
</dbReference>
<reference evidence="4" key="1">
    <citation type="submission" date="2017-12" db="EMBL/GenBank/DDBJ databases">
        <title>Sequencing the genomes of 1000 Actinobacteria strains.</title>
        <authorList>
            <person name="Klenk H.-P."/>
        </authorList>
    </citation>
    <scope>NUCLEOTIDE SEQUENCE [LARGE SCALE GENOMIC DNA]</scope>
    <source>
        <strain evidence="4">DSM 44228</strain>
    </source>
</reference>
<feature type="region of interest" description="Disordered" evidence="1">
    <location>
        <begin position="758"/>
        <end position="779"/>
    </location>
</feature>
<feature type="compositionally biased region" description="Pro residues" evidence="1">
    <location>
        <begin position="425"/>
        <end position="441"/>
    </location>
</feature>
<feature type="region of interest" description="Disordered" evidence="1">
    <location>
        <begin position="795"/>
        <end position="819"/>
    </location>
</feature>
<dbReference type="OrthoDB" id="4745173at2"/>
<dbReference type="PANTHER" id="PTHR42059">
    <property type="entry name" value="TNT DOMAIN-CONTAINING PROTEIN"/>
    <property type="match status" value="1"/>
</dbReference>